<dbReference type="EMBL" id="QBUD01000011">
    <property type="protein sequence ID" value="PUB12037.1"/>
    <property type="molecule type" value="Genomic_DNA"/>
</dbReference>
<name>A0A2T6KB33_9RHOB</name>
<gene>
    <name evidence="1" type="ORF">C8N45_11114</name>
</gene>
<organism evidence="1 2">
    <name type="scientific">Yoonia sediminilitoris</name>
    <dbReference type="NCBI Taxonomy" id="1286148"/>
    <lineage>
        <taxon>Bacteria</taxon>
        <taxon>Pseudomonadati</taxon>
        <taxon>Pseudomonadota</taxon>
        <taxon>Alphaproteobacteria</taxon>
        <taxon>Rhodobacterales</taxon>
        <taxon>Paracoccaceae</taxon>
        <taxon>Yoonia</taxon>
    </lineage>
</organism>
<sequence length="60" mass="6392">MPVLGPLEVPSQSLPAPETGVLRTMEPPHPGSIIESYAVPDGKIKPLIQPPAGRYRGLVH</sequence>
<evidence type="ECO:0000313" key="1">
    <source>
        <dbReference type="EMBL" id="PUB12037.1"/>
    </source>
</evidence>
<comment type="caution">
    <text evidence="1">The sequence shown here is derived from an EMBL/GenBank/DDBJ whole genome shotgun (WGS) entry which is preliminary data.</text>
</comment>
<accession>A0A2T6KB33</accession>
<evidence type="ECO:0000313" key="2">
    <source>
        <dbReference type="Proteomes" id="UP000244523"/>
    </source>
</evidence>
<reference evidence="1 2" key="1">
    <citation type="submission" date="2018-04" db="EMBL/GenBank/DDBJ databases">
        <title>Genomic Encyclopedia of Archaeal and Bacterial Type Strains, Phase II (KMG-II): from individual species to whole genera.</title>
        <authorList>
            <person name="Goeker M."/>
        </authorList>
    </citation>
    <scope>NUCLEOTIDE SEQUENCE [LARGE SCALE GENOMIC DNA]</scope>
    <source>
        <strain evidence="1 2">DSM 29955</strain>
    </source>
</reference>
<dbReference type="AlphaFoldDB" id="A0A2T6KB33"/>
<protein>
    <submittedName>
        <fullName evidence="1">Uncharacterized protein</fullName>
    </submittedName>
</protein>
<keyword evidence="2" id="KW-1185">Reference proteome</keyword>
<proteinExistence type="predicted"/>
<dbReference type="Proteomes" id="UP000244523">
    <property type="component" value="Unassembled WGS sequence"/>
</dbReference>